<evidence type="ECO:0000313" key="3">
    <source>
        <dbReference type="Proteomes" id="UP001283361"/>
    </source>
</evidence>
<reference evidence="2" key="1">
    <citation type="journal article" date="2023" name="G3 (Bethesda)">
        <title>A reference genome for the long-term kleptoplast-retaining sea slug Elysia crispata morphotype clarki.</title>
        <authorList>
            <person name="Eastman K.E."/>
            <person name="Pendleton A.L."/>
            <person name="Shaikh M.A."/>
            <person name="Suttiyut T."/>
            <person name="Ogas R."/>
            <person name="Tomko P."/>
            <person name="Gavelis G."/>
            <person name="Widhalm J.R."/>
            <person name="Wisecaver J.H."/>
        </authorList>
    </citation>
    <scope>NUCLEOTIDE SEQUENCE</scope>
    <source>
        <strain evidence="2">ECLA1</strain>
    </source>
</reference>
<comment type="caution">
    <text evidence="2">The sequence shown here is derived from an EMBL/GenBank/DDBJ whole genome shotgun (WGS) entry which is preliminary data.</text>
</comment>
<dbReference type="AlphaFoldDB" id="A0AAE0ZS07"/>
<keyword evidence="3" id="KW-1185">Reference proteome</keyword>
<feature type="region of interest" description="Disordered" evidence="1">
    <location>
        <begin position="1"/>
        <end position="27"/>
    </location>
</feature>
<protein>
    <submittedName>
        <fullName evidence="2">Uncharacterized protein</fullName>
    </submittedName>
</protein>
<dbReference type="EMBL" id="JAWDGP010003406">
    <property type="protein sequence ID" value="KAK3774484.1"/>
    <property type="molecule type" value="Genomic_DNA"/>
</dbReference>
<gene>
    <name evidence="2" type="ORF">RRG08_049420</name>
</gene>
<proteinExistence type="predicted"/>
<dbReference type="Proteomes" id="UP001283361">
    <property type="component" value="Unassembled WGS sequence"/>
</dbReference>
<organism evidence="2 3">
    <name type="scientific">Elysia crispata</name>
    <name type="common">lettuce slug</name>
    <dbReference type="NCBI Taxonomy" id="231223"/>
    <lineage>
        <taxon>Eukaryota</taxon>
        <taxon>Metazoa</taxon>
        <taxon>Spiralia</taxon>
        <taxon>Lophotrochozoa</taxon>
        <taxon>Mollusca</taxon>
        <taxon>Gastropoda</taxon>
        <taxon>Heterobranchia</taxon>
        <taxon>Euthyneura</taxon>
        <taxon>Panpulmonata</taxon>
        <taxon>Sacoglossa</taxon>
        <taxon>Placobranchoidea</taxon>
        <taxon>Plakobranchidae</taxon>
        <taxon>Elysia</taxon>
    </lineage>
</organism>
<sequence length="82" mass="8940">MTKLSKLTPPALERPCEGSFQAPDGSESAAIVGPEVVDIMEARERGDSSRVRHGNELCEQTTSQDDVLAYSLDLALVFQDPY</sequence>
<accession>A0AAE0ZS07</accession>
<name>A0AAE0ZS07_9GAST</name>
<evidence type="ECO:0000256" key="1">
    <source>
        <dbReference type="SAM" id="MobiDB-lite"/>
    </source>
</evidence>
<evidence type="ECO:0000313" key="2">
    <source>
        <dbReference type="EMBL" id="KAK3774484.1"/>
    </source>
</evidence>